<dbReference type="RefSeq" id="WP_160426938.1">
    <property type="nucleotide sequence ID" value="NZ_WSTA01000121.1"/>
</dbReference>
<accession>A0A6I4P117</accession>
<proteinExistence type="predicted"/>
<dbReference type="Proteomes" id="UP000438182">
    <property type="component" value="Unassembled WGS sequence"/>
</dbReference>
<feature type="transmembrane region" description="Helical" evidence="1">
    <location>
        <begin position="48"/>
        <end position="70"/>
    </location>
</feature>
<evidence type="ECO:0000313" key="3">
    <source>
        <dbReference type="Proteomes" id="UP000438182"/>
    </source>
</evidence>
<keyword evidence="3" id="KW-1185">Reference proteome</keyword>
<dbReference type="AlphaFoldDB" id="A0A6I4P117"/>
<keyword evidence="1" id="KW-0472">Membrane</keyword>
<evidence type="ECO:0000313" key="2">
    <source>
        <dbReference type="EMBL" id="MWC00301.1"/>
    </source>
</evidence>
<gene>
    <name evidence="2" type="ORF">GB864_17305</name>
</gene>
<name>A0A6I4P117_9MICO</name>
<reference evidence="2 3" key="1">
    <citation type="submission" date="2019-12" db="EMBL/GenBank/DDBJ databases">
        <authorList>
            <person name="Kim Y.S."/>
        </authorList>
    </citation>
    <scope>NUCLEOTIDE SEQUENCE [LARGE SCALE GENOMIC DNA]</scope>
    <source>
        <strain evidence="2 3">MMS17-SY077</strain>
    </source>
</reference>
<keyword evidence="1" id="KW-0812">Transmembrane</keyword>
<dbReference type="NCBIfam" id="NF046117">
    <property type="entry name" value="SCO4848_fam"/>
    <property type="match status" value="1"/>
</dbReference>
<sequence length="71" mass="7563">MTILAAVLLLANALYNVVVWPRFYPRIANDARATDADGKRTAFYTVHLVLIVVALVLAAASAVAGVLLLLV</sequence>
<comment type="caution">
    <text evidence="2">The sequence shown here is derived from an EMBL/GenBank/DDBJ whole genome shotgun (WGS) entry which is preliminary data.</text>
</comment>
<protein>
    <submittedName>
        <fullName evidence="2">Uncharacterized protein</fullName>
    </submittedName>
</protein>
<organism evidence="2 3">
    <name type="scientific">Agromyces seonyuensis</name>
    <dbReference type="NCBI Taxonomy" id="2662446"/>
    <lineage>
        <taxon>Bacteria</taxon>
        <taxon>Bacillati</taxon>
        <taxon>Actinomycetota</taxon>
        <taxon>Actinomycetes</taxon>
        <taxon>Micrococcales</taxon>
        <taxon>Microbacteriaceae</taxon>
        <taxon>Agromyces</taxon>
    </lineage>
</organism>
<keyword evidence="1" id="KW-1133">Transmembrane helix</keyword>
<dbReference type="InterPro" id="IPR058061">
    <property type="entry name" value="SCO4848-like"/>
</dbReference>
<dbReference type="EMBL" id="WSTA01000121">
    <property type="protein sequence ID" value="MWC00301.1"/>
    <property type="molecule type" value="Genomic_DNA"/>
</dbReference>
<dbReference type="Pfam" id="PF26606">
    <property type="entry name" value="SCO4848"/>
    <property type="match status" value="1"/>
</dbReference>
<evidence type="ECO:0000256" key="1">
    <source>
        <dbReference type="SAM" id="Phobius"/>
    </source>
</evidence>